<evidence type="ECO:0000313" key="16">
    <source>
        <dbReference type="Proteomes" id="UP000632377"/>
    </source>
</evidence>
<dbReference type="SMART" id="SM00304">
    <property type="entry name" value="HAMP"/>
    <property type="match status" value="1"/>
</dbReference>
<feature type="coiled-coil region" evidence="11">
    <location>
        <begin position="263"/>
        <end position="290"/>
    </location>
</feature>
<evidence type="ECO:0000259" key="13">
    <source>
        <dbReference type="PROSITE" id="PS50109"/>
    </source>
</evidence>
<feature type="transmembrane region" description="Helical" evidence="12">
    <location>
        <begin position="42"/>
        <end position="64"/>
    </location>
</feature>
<keyword evidence="6 12" id="KW-0812">Transmembrane</keyword>
<dbReference type="RefSeq" id="WP_202750078.1">
    <property type="nucleotide sequence ID" value="NZ_JAESWC010000014.1"/>
</dbReference>
<dbReference type="GO" id="GO:0016301">
    <property type="term" value="F:kinase activity"/>
    <property type="evidence" value="ECO:0007669"/>
    <property type="project" value="UniProtKB-KW"/>
</dbReference>
<dbReference type="SMART" id="SM00388">
    <property type="entry name" value="HisKA"/>
    <property type="match status" value="1"/>
</dbReference>
<evidence type="ECO:0000256" key="10">
    <source>
        <dbReference type="ARBA" id="ARBA00023136"/>
    </source>
</evidence>
<dbReference type="SUPFAM" id="SSF158472">
    <property type="entry name" value="HAMP domain-like"/>
    <property type="match status" value="1"/>
</dbReference>
<reference evidence="15 16" key="1">
    <citation type="submission" date="2021-01" db="EMBL/GenBank/DDBJ databases">
        <title>Genome public.</title>
        <authorList>
            <person name="Liu C."/>
            <person name="Sun Q."/>
        </authorList>
    </citation>
    <scope>NUCLEOTIDE SEQUENCE [LARGE SCALE GENOMIC DNA]</scope>
    <source>
        <strain evidence="15 16">YIM B02515</strain>
    </source>
</reference>
<evidence type="ECO:0000256" key="12">
    <source>
        <dbReference type="SAM" id="Phobius"/>
    </source>
</evidence>
<evidence type="ECO:0000256" key="6">
    <source>
        <dbReference type="ARBA" id="ARBA00022692"/>
    </source>
</evidence>
<evidence type="ECO:0000256" key="2">
    <source>
        <dbReference type="ARBA" id="ARBA00004141"/>
    </source>
</evidence>
<keyword evidence="4" id="KW-0597">Phosphoprotein</keyword>
<protein>
    <recommendedName>
        <fullName evidence="3">histidine kinase</fullName>
        <ecNumber evidence="3">2.7.13.3</ecNumber>
    </recommendedName>
</protein>
<evidence type="ECO:0000256" key="7">
    <source>
        <dbReference type="ARBA" id="ARBA00022777"/>
    </source>
</evidence>
<dbReference type="PANTHER" id="PTHR45528:SF8">
    <property type="entry name" value="HISTIDINE KINASE"/>
    <property type="match status" value="1"/>
</dbReference>
<dbReference type="Pfam" id="PF00672">
    <property type="entry name" value="HAMP"/>
    <property type="match status" value="1"/>
</dbReference>
<keyword evidence="9" id="KW-0902">Two-component regulatory system</keyword>
<accession>A0ABS1TG87</accession>
<feature type="domain" description="HAMP" evidence="14">
    <location>
        <begin position="226"/>
        <end position="278"/>
    </location>
</feature>
<dbReference type="SUPFAM" id="SSF55874">
    <property type="entry name" value="ATPase domain of HSP90 chaperone/DNA topoisomerase II/histidine kinase"/>
    <property type="match status" value="1"/>
</dbReference>
<evidence type="ECO:0000256" key="5">
    <source>
        <dbReference type="ARBA" id="ARBA00022679"/>
    </source>
</evidence>
<dbReference type="PRINTS" id="PR00344">
    <property type="entry name" value="BCTRLSENSOR"/>
</dbReference>
<feature type="domain" description="Histidine kinase" evidence="13">
    <location>
        <begin position="293"/>
        <end position="508"/>
    </location>
</feature>
<dbReference type="Pfam" id="PF02518">
    <property type="entry name" value="HATPase_c"/>
    <property type="match status" value="1"/>
</dbReference>
<organism evidence="15 16">
    <name type="scientific">Clostridium rhizosphaerae</name>
    <dbReference type="NCBI Taxonomy" id="2803861"/>
    <lineage>
        <taxon>Bacteria</taxon>
        <taxon>Bacillati</taxon>
        <taxon>Bacillota</taxon>
        <taxon>Clostridia</taxon>
        <taxon>Eubacteriales</taxon>
        <taxon>Clostridiaceae</taxon>
        <taxon>Clostridium</taxon>
    </lineage>
</organism>
<evidence type="ECO:0000256" key="1">
    <source>
        <dbReference type="ARBA" id="ARBA00000085"/>
    </source>
</evidence>
<dbReference type="InterPro" id="IPR003594">
    <property type="entry name" value="HATPase_dom"/>
</dbReference>
<dbReference type="InterPro" id="IPR050398">
    <property type="entry name" value="HssS/ArlS-like"/>
</dbReference>
<proteinExistence type="predicted"/>
<comment type="catalytic activity">
    <reaction evidence="1">
        <text>ATP + protein L-histidine = ADP + protein N-phospho-L-histidine.</text>
        <dbReference type="EC" id="2.7.13.3"/>
    </reaction>
</comment>
<dbReference type="InterPro" id="IPR036890">
    <property type="entry name" value="HATPase_C_sf"/>
</dbReference>
<dbReference type="SUPFAM" id="SSF47384">
    <property type="entry name" value="Homodimeric domain of signal transducing histidine kinase"/>
    <property type="match status" value="1"/>
</dbReference>
<dbReference type="PROSITE" id="PS50109">
    <property type="entry name" value="HIS_KIN"/>
    <property type="match status" value="1"/>
</dbReference>
<evidence type="ECO:0000256" key="4">
    <source>
        <dbReference type="ARBA" id="ARBA00022553"/>
    </source>
</evidence>
<dbReference type="SMART" id="SM00387">
    <property type="entry name" value="HATPase_c"/>
    <property type="match status" value="1"/>
</dbReference>
<keyword evidence="16" id="KW-1185">Reference proteome</keyword>
<keyword evidence="8 12" id="KW-1133">Transmembrane helix</keyword>
<dbReference type="InterPro" id="IPR003661">
    <property type="entry name" value="HisK_dim/P_dom"/>
</dbReference>
<comment type="subcellular location">
    <subcellularLocation>
        <location evidence="2">Membrane</location>
        <topology evidence="2">Multi-pass membrane protein</topology>
    </subcellularLocation>
</comment>
<dbReference type="Gene3D" id="3.30.565.10">
    <property type="entry name" value="Histidine kinase-like ATPase, C-terminal domain"/>
    <property type="match status" value="1"/>
</dbReference>
<dbReference type="Pfam" id="PF00512">
    <property type="entry name" value="HisKA"/>
    <property type="match status" value="1"/>
</dbReference>
<gene>
    <name evidence="15" type="ORF">JK636_16465</name>
</gene>
<dbReference type="PANTHER" id="PTHR45528">
    <property type="entry name" value="SENSOR HISTIDINE KINASE CPXA"/>
    <property type="match status" value="1"/>
</dbReference>
<dbReference type="PROSITE" id="PS50885">
    <property type="entry name" value="HAMP"/>
    <property type="match status" value="1"/>
</dbReference>
<evidence type="ECO:0000256" key="8">
    <source>
        <dbReference type="ARBA" id="ARBA00022989"/>
    </source>
</evidence>
<dbReference type="Gene3D" id="6.10.340.10">
    <property type="match status" value="1"/>
</dbReference>
<keyword evidence="11" id="KW-0175">Coiled coil</keyword>
<dbReference type="Proteomes" id="UP000632377">
    <property type="component" value="Unassembled WGS sequence"/>
</dbReference>
<dbReference type="EMBL" id="JAESWC010000014">
    <property type="protein sequence ID" value="MBL4937324.1"/>
    <property type="molecule type" value="Genomic_DNA"/>
</dbReference>
<dbReference type="InterPro" id="IPR036097">
    <property type="entry name" value="HisK_dim/P_sf"/>
</dbReference>
<dbReference type="CDD" id="cd00082">
    <property type="entry name" value="HisKA"/>
    <property type="match status" value="1"/>
</dbReference>
<evidence type="ECO:0000256" key="11">
    <source>
        <dbReference type="SAM" id="Coils"/>
    </source>
</evidence>
<dbReference type="EC" id="2.7.13.3" evidence="3"/>
<keyword evidence="10 12" id="KW-0472">Membrane</keyword>
<dbReference type="Gene3D" id="1.10.287.130">
    <property type="match status" value="1"/>
</dbReference>
<dbReference type="InterPro" id="IPR004358">
    <property type="entry name" value="Sig_transdc_His_kin-like_C"/>
</dbReference>
<evidence type="ECO:0000313" key="15">
    <source>
        <dbReference type="EMBL" id="MBL4937324.1"/>
    </source>
</evidence>
<sequence length="508" mass="58144">MKIRTPKLIRILFSPLRKLLSPLRKLYNIIWNKVKKSIRAELVLIFGISLLVSTVAGAIVGSYFKNNVKNARIEYTTGSRQILHQGTSIADSITNGKYSINDKDKISRIIEVTKQQRNIKIVICDLDGKVLYKSNNSNESQVDIYNTIKNSMEYNRYINGFYSYDEQYSSGEIISFYPINFTDGRGYVIVSGTPEGQIEYYASGNEFPGVIAILAAFLLTFYFMTNKKMKYLESVSNGLLEISKGNLDYRIHKYGDDELASLAGNINTMAEELKNKIENERRVEKAKSELITNVSHDLRTPLTSIKGYLGLIKDKRYKEEEDLLQYVNIAYNKSEKLEVLINDLFEYTKLSNNQINMYRQNIVLNDLLEQLIDELVPICEENDAEITKEFINEKITVNIDANKTVRVFENLLMNAIRYSLKPGKIKVILNKEEDFSVINIQNNCDSISEEELDKIFDRFYRVDKSRSSDTGGSGLGLAIAKNIVELQGGSIEAKYKDGYISFEVRFKM</sequence>
<evidence type="ECO:0000256" key="9">
    <source>
        <dbReference type="ARBA" id="ARBA00023012"/>
    </source>
</evidence>
<keyword evidence="7 15" id="KW-0418">Kinase</keyword>
<keyword evidence="5" id="KW-0808">Transferase</keyword>
<dbReference type="InterPro" id="IPR005467">
    <property type="entry name" value="His_kinase_dom"/>
</dbReference>
<evidence type="ECO:0000256" key="3">
    <source>
        <dbReference type="ARBA" id="ARBA00012438"/>
    </source>
</evidence>
<comment type="caution">
    <text evidence="15">The sequence shown here is derived from an EMBL/GenBank/DDBJ whole genome shotgun (WGS) entry which is preliminary data.</text>
</comment>
<dbReference type="CDD" id="cd06225">
    <property type="entry name" value="HAMP"/>
    <property type="match status" value="1"/>
</dbReference>
<name>A0ABS1TG87_9CLOT</name>
<evidence type="ECO:0000259" key="14">
    <source>
        <dbReference type="PROSITE" id="PS50885"/>
    </source>
</evidence>
<dbReference type="InterPro" id="IPR003660">
    <property type="entry name" value="HAMP_dom"/>
</dbReference>